<proteinExistence type="predicted"/>
<dbReference type="EMBL" id="JARKIB010000060">
    <property type="protein sequence ID" value="KAJ7752033.1"/>
    <property type="molecule type" value="Genomic_DNA"/>
</dbReference>
<organism evidence="2 3">
    <name type="scientific">Mycena metata</name>
    <dbReference type="NCBI Taxonomy" id="1033252"/>
    <lineage>
        <taxon>Eukaryota</taxon>
        <taxon>Fungi</taxon>
        <taxon>Dikarya</taxon>
        <taxon>Basidiomycota</taxon>
        <taxon>Agaricomycotina</taxon>
        <taxon>Agaricomycetes</taxon>
        <taxon>Agaricomycetidae</taxon>
        <taxon>Agaricales</taxon>
        <taxon>Marasmiineae</taxon>
        <taxon>Mycenaceae</taxon>
        <taxon>Mycena</taxon>
    </lineage>
</organism>
<evidence type="ECO:0000313" key="2">
    <source>
        <dbReference type="EMBL" id="KAJ7752033.1"/>
    </source>
</evidence>
<feature type="region of interest" description="Disordered" evidence="1">
    <location>
        <begin position="1"/>
        <end position="38"/>
    </location>
</feature>
<evidence type="ECO:0000313" key="3">
    <source>
        <dbReference type="Proteomes" id="UP001215598"/>
    </source>
</evidence>
<dbReference type="Proteomes" id="UP001215598">
    <property type="component" value="Unassembled WGS sequence"/>
</dbReference>
<dbReference type="AlphaFoldDB" id="A0AAD7NAD3"/>
<feature type="compositionally biased region" description="Low complexity" evidence="1">
    <location>
        <begin position="118"/>
        <end position="150"/>
    </location>
</feature>
<reference evidence="2" key="1">
    <citation type="submission" date="2023-03" db="EMBL/GenBank/DDBJ databases">
        <title>Massive genome expansion in bonnet fungi (Mycena s.s.) driven by repeated elements and novel gene families across ecological guilds.</title>
        <authorList>
            <consortium name="Lawrence Berkeley National Laboratory"/>
            <person name="Harder C.B."/>
            <person name="Miyauchi S."/>
            <person name="Viragh M."/>
            <person name="Kuo A."/>
            <person name="Thoen E."/>
            <person name="Andreopoulos B."/>
            <person name="Lu D."/>
            <person name="Skrede I."/>
            <person name="Drula E."/>
            <person name="Henrissat B."/>
            <person name="Morin E."/>
            <person name="Kohler A."/>
            <person name="Barry K."/>
            <person name="LaButti K."/>
            <person name="Morin E."/>
            <person name="Salamov A."/>
            <person name="Lipzen A."/>
            <person name="Mereny Z."/>
            <person name="Hegedus B."/>
            <person name="Baldrian P."/>
            <person name="Stursova M."/>
            <person name="Weitz H."/>
            <person name="Taylor A."/>
            <person name="Grigoriev I.V."/>
            <person name="Nagy L.G."/>
            <person name="Martin F."/>
            <person name="Kauserud H."/>
        </authorList>
    </citation>
    <scope>NUCLEOTIDE SEQUENCE</scope>
    <source>
        <strain evidence="2">CBHHK182m</strain>
    </source>
</reference>
<keyword evidence="3" id="KW-1185">Reference proteome</keyword>
<protein>
    <submittedName>
        <fullName evidence="2">Uncharacterized protein</fullName>
    </submittedName>
</protein>
<comment type="caution">
    <text evidence="2">The sequence shown here is derived from an EMBL/GenBank/DDBJ whole genome shotgun (WGS) entry which is preliminary data.</text>
</comment>
<name>A0AAD7NAD3_9AGAR</name>
<evidence type="ECO:0000256" key="1">
    <source>
        <dbReference type="SAM" id="MobiDB-lite"/>
    </source>
</evidence>
<feature type="region of interest" description="Disordered" evidence="1">
    <location>
        <begin position="93"/>
        <end position="185"/>
    </location>
</feature>
<sequence>MATTATTIPVPFPSSPTMSSSSSFDVLSSRSRSSTTSDIYFDDSDEIVWDVSESSKYMSDDDFVLLNQSRVDTTLSPPPTDGADTLAADLDRLSFHSSTNNKKVAATRSDVARSKGKPATPRPKSAASSSSSSSSSPLPSPVSDRPPSVATLKKDGKPGPRRRRNRRGASPTASLAGGFGARPIVDDISEQASDRGDDELAGMSMYEAAASYINSFLADPTSVCRLTLLQSLVVELGLADTSLPPSLTAAKAMLKSHAFLHVGEYLDARQHGPEAVQGVMHKSKTSLIKTLRKNRNPMPLKFVKDTGLQVLLVSCYH</sequence>
<accession>A0AAD7NAD3</accession>
<gene>
    <name evidence="2" type="ORF">B0H16DRAFT_1887356</name>
</gene>
<feature type="compositionally biased region" description="Low complexity" evidence="1">
    <location>
        <begin position="15"/>
        <end position="38"/>
    </location>
</feature>